<evidence type="ECO:0000313" key="2">
    <source>
        <dbReference type="Proteomes" id="UP000018874"/>
    </source>
</evidence>
<evidence type="ECO:0000313" key="1">
    <source>
        <dbReference type="EMBL" id="ETK09192.1"/>
    </source>
</evidence>
<keyword evidence="2" id="KW-1185">Reference proteome</keyword>
<dbReference type="Proteomes" id="UP000018874">
    <property type="component" value="Unassembled WGS sequence"/>
</dbReference>
<name>W2CS06_9BACT</name>
<reference evidence="1 2" key="1">
    <citation type="submission" date="2013-11" db="EMBL/GenBank/DDBJ databases">
        <title>Single cell genomics of uncultured Tannerella BU063 (oral taxon 286).</title>
        <authorList>
            <person name="Beall C.J."/>
            <person name="Campbell A.G."/>
            <person name="Griffen A.L."/>
            <person name="Podar M."/>
            <person name="Leys E.J."/>
        </authorList>
    </citation>
    <scope>NUCLEOTIDE SEQUENCE [LARGE SCALE GENOMIC DNA]</scope>
    <source>
        <strain evidence="1">Cell 6/7/9</strain>
    </source>
</reference>
<accession>W2CS06</accession>
<gene>
    <name evidence="1" type="ORF">T231_10610</name>
</gene>
<organism evidence="1 2">
    <name type="scientific">Tannerella sp. oral taxon BU063 isolate Cell 6/7/9</name>
    <dbReference type="NCBI Taxonomy" id="1411021"/>
    <lineage>
        <taxon>Bacteria</taxon>
        <taxon>Pseudomonadati</taxon>
        <taxon>Bacteroidota</taxon>
        <taxon>Bacteroidia</taxon>
        <taxon>Bacteroidales</taxon>
        <taxon>Tannerellaceae</taxon>
        <taxon>Tannerella</taxon>
    </lineage>
</organism>
<proteinExistence type="predicted"/>
<sequence length="91" mass="9647">MEKGILPVSLKVCWVRGADVQPAAYGVVVEPFVGLGRVADELLDAVDKVGKGGAMSLPSLTVYKDGLSYRCGASEGFKTFAVTFFEDFGVL</sequence>
<dbReference type="EMBL" id="AYYD01001106">
    <property type="protein sequence ID" value="ETK09192.1"/>
    <property type="molecule type" value="Genomic_DNA"/>
</dbReference>
<dbReference type="AlphaFoldDB" id="W2CS06"/>
<comment type="caution">
    <text evidence="1">The sequence shown here is derived from an EMBL/GenBank/DDBJ whole genome shotgun (WGS) entry which is preliminary data.</text>
</comment>
<protein>
    <submittedName>
        <fullName evidence="1">Uncharacterized protein</fullName>
    </submittedName>
</protein>